<keyword evidence="1" id="KW-1133">Transmembrane helix</keyword>
<keyword evidence="3" id="KW-1185">Reference proteome</keyword>
<dbReference type="EMBL" id="APAU02000008">
    <property type="protein sequence ID" value="EUB63231.1"/>
    <property type="molecule type" value="Genomic_DNA"/>
</dbReference>
<dbReference type="GeneID" id="36337750"/>
<keyword evidence="1" id="KW-0472">Membrane</keyword>
<dbReference type="KEGG" id="egl:EGR_02035"/>
<keyword evidence="1" id="KW-0812">Transmembrane</keyword>
<evidence type="ECO:0000256" key="1">
    <source>
        <dbReference type="SAM" id="Phobius"/>
    </source>
</evidence>
<evidence type="ECO:0000313" key="2">
    <source>
        <dbReference type="EMBL" id="EUB63231.1"/>
    </source>
</evidence>
<dbReference type="RefSeq" id="XP_024354427.1">
    <property type="nucleotide sequence ID" value="XM_024491284.1"/>
</dbReference>
<dbReference type="CTD" id="36337750"/>
<evidence type="ECO:0000313" key="3">
    <source>
        <dbReference type="Proteomes" id="UP000019149"/>
    </source>
</evidence>
<protein>
    <submittedName>
        <fullName evidence="2">Uncharacterized protein</fullName>
    </submittedName>
</protein>
<proteinExistence type="predicted"/>
<organism evidence="2 3">
    <name type="scientific">Echinococcus granulosus</name>
    <name type="common">Hydatid tapeworm</name>
    <dbReference type="NCBI Taxonomy" id="6210"/>
    <lineage>
        <taxon>Eukaryota</taxon>
        <taxon>Metazoa</taxon>
        <taxon>Spiralia</taxon>
        <taxon>Lophotrochozoa</taxon>
        <taxon>Platyhelminthes</taxon>
        <taxon>Cestoda</taxon>
        <taxon>Eucestoda</taxon>
        <taxon>Cyclophyllidea</taxon>
        <taxon>Taeniidae</taxon>
        <taxon>Echinococcus</taxon>
        <taxon>Echinococcus granulosus group</taxon>
    </lineage>
</organism>
<comment type="caution">
    <text evidence="2">The sequence shown here is derived from an EMBL/GenBank/DDBJ whole genome shotgun (WGS) entry which is preliminary data.</text>
</comment>
<sequence length="376" mass="42698">MLCTQKSIKPIYNCIIVNLQGLKFINKTLRNQKRKRLISPENIGASRTQRKVNQSKRMKKLSSNKGLSFIKNLYYISLLMECQLTLKDVTIISTFYLDLIKFPSCLMPFFSGHLYRQFRYDILCLKAKMPPPTNLSASILQNIKVPYQTAYRCRGHKDKCRRTGEVSSKGLKEKCALFVSCHLLINSKECGGLKIRSTGGISLMRSVSLGDVNFTRKLQCTLIYCVFGVPLLAYSHSTIMLFFYGSLSSSLLVTLMGVSQLNCQRRINRFVGVCTALTELMEFYLIPHHLLYCINYGEIGGRKGWNAGIGRSEEGTQIEGQLYETSNRRKRNSLRVFRPTIFDFPSYNLSRYFTNAISVPPYSSPPAPVSPSSLLT</sequence>
<reference evidence="2 3" key="1">
    <citation type="journal article" date="2013" name="Nat. Genet.">
        <title>The genome of the hydatid tapeworm Echinococcus granulosus.</title>
        <authorList>
            <person name="Zheng H."/>
            <person name="Zhang W."/>
            <person name="Zhang L."/>
            <person name="Zhang Z."/>
            <person name="Li J."/>
            <person name="Lu G."/>
            <person name="Zhu Y."/>
            <person name="Wang Y."/>
            <person name="Huang Y."/>
            <person name="Liu J."/>
            <person name="Kang H."/>
            <person name="Chen J."/>
            <person name="Wang L."/>
            <person name="Chen A."/>
            <person name="Yu S."/>
            <person name="Gao Z."/>
            <person name="Jin L."/>
            <person name="Gu W."/>
            <person name="Wang Z."/>
            <person name="Zhao L."/>
            <person name="Shi B."/>
            <person name="Wen H."/>
            <person name="Lin R."/>
            <person name="Jones M.K."/>
            <person name="Brejova B."/>
            <person name="Vinar T."/>
            <person name="Zhao G."/>
            <person name="McManus D.P."/>
            <person name="Chen Z."/>
            <person name="Zhou Y."/>
            <person name="Wang S."/>
        </authorList>
    </citation>
    <scope>NUCLEOTIDE SEQUENCE [LARGE SCALE GENOMIC DNA]</scope>
</reference>
<name>W6URB5_ECHGR</name>
<dbReference type="Proteomes" id="UP000019149">
    <property type="component" value="Unassembled WGS sequence"/>
</dbReference>
<gene>
    <name evidence="2" type="ORF">EGR_02035</name>
</gene>
<accession>W6URB5</accession>
<dbReference type="AlphaFoldDB" id="W6URB5"/>
<feature type="transmembrane region" description="Helical" evidence="1">
    <location>
        <begin position="214"/>
        <end position="233"/>
    </location>
</feature>